<evidence type="ECO:0000259" key="2">
    <source>
        <dbReference type="Pfam" id="PF13360"/>
    </source>
</evidence>
<dbReference type="Gene3D" id="2.40.10.480">
    <property type="match status" value="1"/>
</dbReference>
<dbReference type="PANTHER" id="PTHR34512">
    <property type="entry name" value="CELL SURFACE PROTEIN"/>
    <property type="match status" value="1"/>
</dbReference>
<evidence type="ECO:0000313" key="3">
    <source>
        <dbReference type="EMBL" id="QDV23790.1"/>
    </source>
</evidence>
<dbReference type="Proteomes" id="UP000318017">
    <property type="component" value="Chromosome"/>
</dbReference>
<evidence type="ECO:0000256" key="1">
    <source>
        <dbReference type="SAM" id="SignalP"/>
    </source>
</evidence>
<keyword evidence="4" id="KW-1185">Reference proteome</keyword>
<accession>A0A518G5D2</accession>
<dbReference type="SUPFAM" id="SSF50998">
    <property type="entry name" value="Quinoprotein alcohol dehydrogenase-like"/>
    <property type="match status" value="1"/>
</dbReference>
<dbReference type="EMBL" id="CP036298">
    <property type="protein sequence ID" value="QDV23790.1"/>
    <property type="molecule type" value="Genomic_DNA"/>
</dbReference>
<feature type="chain" id="PRO_5022021779" evidence="1">
    <location>
        <begin position="27"/>
        <end position="431"/>
    </location>
</feature>
<dbReference type="InterPro" id="IPR018391">
    <property type="entry name" value="PQQ_b-propeller_rpt"/>
</dbReference>
<keyword evidence="1" id="KW-0732">Signal</keyword>
<gene>
    <name evidence="3" type="primary">bamB_2</name>
    <name evidence="3" type="ORF">Q31a_20950</name>
</gene>
<dbReference type="Gene3D" id="2.130.10.10">
    <property type="entry name" value="YVTN repeat-like/Quinoprotein amine dehydrogenase"/>
    <property type="match status" value="1"/>
</dbReference>
<dbReference type="RefSeq" id="WP_145076971.1">
    <property type="nucleotide sequence ID" value="NZ_CP036298.1"/>
</dbReference>
<dbReference type="OrthoDB" id="229752at2"/>
<reference evidence="3 4" key="1">
    <citation type="submission" date="2019-02" db="EMBL/GenBank/DDBJ databases">
        <title>Deep-cultivation of Planctomycetes and their phenomic and genomic characterization uncovers novel biology.</title>
        <authorList>
            <person name="Wiegand S."/>
            <person name="Jogler M."/>
            <person name="Boedeker C."/>
            <person name="Pinto D."/>
            <person name="Vollmers J."/>
            <person name="Rivas-Marin E."/>
            <person name="Kohn T."/>
            <person name="Peeters S.H."/>
            <person name="Heuer A."/>
            <person name="Rast P."/>
            <person name="Oberbeckmann S."/>
            <person name="Bunk B."/>
            <person name="Jeske O."/>
            <person name="Meyerdierks A."/>
            <person name="Storesund J.E."/>
            <person name="Kallscheuer N."/>
            <person name="Luecker S."/>
            <person name="Lage O.M."/>
            <person name="Pohl T."/>
            <person name="Merkel B.J."/>
            <person name="Hornburger P."/>
            <person name="Mueller R.-W."/>
            <person name="Bruemmer F."/>
            <person name="Labrenz M."/>
            <person name="Spormann A.M."/>
            <person name="Op den Camp H."/>
            <person name="Overmann J."/>
            <person name="Amann R."/>
            <person name="Jetten M.S.M."/>
            <person name="Mascher T."/>
            <person name="Medema M.H."/>
            <person name="Devos D.P."/>
            <person name="Kaster A.-K."/>
            <person name="Ovreas L."/>
            <person name="Rohde M."/>
            <person name="Galperin M.Y."/>
            <person name="Jogler C."/>
        </authorList>
    </citation>
    <scope>NUCLEOTIDE SEQUENCE [LARGE SCALE GENOMIC DNA]</scope>
    <source>
        <strain evidence="3 4">Q31a</strain>
    </source>
</reference>
<protein>
    <submittedName>
        <fullName evidence="3">Outer membrane protein assembly factor BamB</fullName>
    </submittedName>
</protein>
<dbReference type="KEGG" id="ahel:Q31a_20950"/>
<feature type="domain" description="Pyrrolo-quinoline quinone repeat" evidence="2">
    <location>
        <begin position="93"/>
        <end position="349"/>
    </location>
</feature>
<dbReference type="Pfam" id="PF13360">
    <property type="entry name" value="PQQ_2"/>
    <property type="match status" value="1"/>
</dbReference>
<organism evidence="3 4">
    <name type="scientific">Aureliella helgolandensis</name>
    <dbReference type="NCBI Taxonomy" id="2527968"/>
    <lineage>
        <taxon>Bacteria</taxon>
        <taxon>Pseudomonadati</taxon>
        <taxon>Planctomycetota</taxon>
        <taxon>Planctomycetia</taxon>
        <taxon>Pirellulales</taxon>
        <taxon>Pirellulaceae</taxon>
        <taxon>Aureliella</taxon>
    </lineage>
</organism>
<name>A0A518G5D2_9BACT</name>
<dbReference type="AlphaFoldDB" id="A0A518G5D2"/>
<dbReference type="PANTHER" id="PTHR34512:SF30">
    <property type="entry name" value="OUTER MEMBRANE PROTEIN ASSEMBLY FACTOR BAMB"/>
    <property type="match status" value="1"/>
</dbReference>
<feature type="signal peptide" evidence="1">
    <location>
        <begin position="1"/>
        <end position="26"/>
    </location>
</feature>
<proteinExistence type="predicted"/>
<evidence type="ECO:0000313" key="4">
    <source>
        <dbReference type="Proteomes" id="UP000318017"/>
    </source>
</evidence>
<dbReference type="InterPro" id="IPR015943">
    <property type="entry name" value="WD40/YVTN_repeat-like_dom_sf"/>
</dbReference>
<sequence precursor="true">MRVSVKSLRFSLALTVLAGFAATVSADDWPTFRGANRTAISAESGLLDHWAQDGPRLLWTAQGAGRGYASPAVSAGRIYTLGDGPSTADGDKDEYLTCFNADNGQAIWKSKTGPAWNEGKASWQGSRATPSIDGELLYVITPHGQLICAKTSDGSIAWQKDLKEDFGGKKKDQWGYSESPLVDGNLVLCTPGGEKSTVVALDKQTGELVWSCQHPGDVGAGHSSIVISHVAGRKIYVQNTGGGPIGIAADTGELKWAYDMAPPTAFIPTPIIKGDYVYSVAGYKLGGALLQQIPGTDGSISIKEIYGPQTKLGNKHGGVVLVGNHLYFGVEDQSIFKCADLMTGEVVWEKRSREGKDSTSVVVADGKLFLRYQNGVVSVAQLSPEDYEVSSWFKTPGSGDSDKPSWAHPVISNGRLILREDDAILCYEIRK</sequence>
<dbReference type="InterPro" id="IPR002372">
    <property type="entry name" value="PQQ_rpt_dom"/>
</dbReference>
<dbReference type="SMART" id="SM00564">
    <property type="entry name" value="PQQ"/>
    <property type="match status" value="4"/>
</dbReference>
<dbReference type="InterPro" id="IPR011047">
    <property type="entry name" value="Quinoprotein_ADH-like_sf"/>
</dbReference>